<accession>A0ABT4RLG4</accession>
<evidence type="ECO:0000313" key="2">
    <source>
        <dbReference type="EMBL" id="MDA0139407.1"/>
    </source>
</evidence>
<gene>
    <name evidence="2" type="ORF">OJ962_18030</name>
</gene>
<feature type="region of interest" description="Disordered" evidence="1">
    <location>
        <begin position="30"/>
        <end position="66"/>
    </location>
</feature>
<evidence type="ECO:0000256" key="1">
    <source>
        <dbReference type="SAM" id="MobiDB-lite"/>
    </source>
</evidence>
<dbReference type="RefSeq" id="WP_202958038.1">
    <property type="nucleotide sequence ID" value="NZ_JAPCID010000025.1"/>
</dbReference>
<organism evidence="2 3">
    <name type="scientific">Solirubrobacter deserti</name>
    <dbReference type="NCBI Taxonomy" id="2282478"/>
    <lineage>
        <taxon>Bacteria</taxon>
        <taxon>Bacillati</taxon>
        <taxon>Actinomycetota</taxon>
        <taxon>Thermoleophilia</taxon>
        <taxon>Solirubrobacterales</taxon>
        <taxon>Solirubrobacteraceae</taxon>
        <taxon>Solirubrobacter</taxon>
    </lineage>
</organism>
<sequence length="66" mass="7208">MRLLAQQETGRQQGRVVVVRERVRIGERIGSGVLTPDSTASRLPTEMATDRPRPVASDIGEIVPTP</sequence>
<comment type="caution">
    <text evidence="2">The sequence shown here is derived from an EMBL/GenBank/DDBJ whole genome shotgun (WGS) entry which is preliminary data.</text>
</comment>
<proteinExistence type="predicted"/>
<protein>
    <submittedName>
        <fullName evidence="2">Uncharacterized protein</fullName>
    </submittedName>
</protein>
<evidence type="ECO:0000313" key="3">
    <source>
        <dbReference type="Proteomes" id="UP001147700"/>
    </source>
</evidence>
<dbReference type="EMBL" id="JAPCID010000025">
    <property type="protein sequence ID" value="MDA0139407.1"/>
    <property type="molecule type" value="Genomic_DNA"/>
</dbReference>
<name>A0ABT4RLG4_9ACTN</name>
<dbReference type="Proteomes" id="UP001147700">
    <property type="component" value="Unassembled WGS sequence"/>
</dbReference>
<keyword evidence="3" id="KW-1185">Reference proteome</keyword>
<reference evidence="2" key="1">
    <citation type="submission" date="2022-10" db="EMBL/GenBank/DDBJ databases">
        <title>The WGS of Solirubrobacter sp. CPCC 204708.</title>
        <authorList>
            <person name="Jiang Z."/>
        </authorList>
    </citation>
    <scope>NUCLEOTIDE SEQUENCE</scope>
    <source>
        <strain evidence="2">CPCC 204708</strain>
    </source>
</reference>